<gene>
    <name evidence="2" type="ORF">BWX89_00984</name>
</gene>
<dbReference type="EMBL" id="MWDQ01000081">
    <property type="protein sequence ID" value="OQB73415.1"/>
    <property type="molecule type" value="Genomic_DNA"/>
</dbReference>
<evidence type="ECO:0000259" key="1">
    <source>
        <dbReference type="Pfam" id="PF04326"/>
    </source>
</evidence>
<dbReference type="Pfam" id="PF13749">
    <property type="entry name" value="HATPase_c_4"/>
    <property type="match status" value="1"/>
</dbReference>
<name>A0A1V6C969_UNCT6</name>
<evidence type="ECO:0000313" key="2">
    <source>
        <dbReference type="EMBL" id="OQB73415.1"/>
    </source>
</evidence>
<dbReference type="AlphaFoldDB" id="A0A1V6C969"/>
<dbReference type="Gene3D" id="3.30.565.60">
    <property type="match status" value="1"/>
</dbReference>
<sequence>MIENQNIEFKQSWRDEFLKVISAFTNSDGGIIYLGVDDRGNTVGLDNRKAKKLLEDLPNKIKNRLGITAFVTVEEKEGKKIIRIEVPKSHSPVSYEGKFYIRTGTTTQELSGLELSSFLLEKAGDTWDSLPSNANFNELDIETIKQFKNLAKQKLPLVDEDSNLEILLKKLKLITDDNKITNAGVMLFSKNPQKYFINAYTKIGRFKDDITILDTVIVEGNLFKQLDEGIAAIKKHLNVRFDTSVKDLSLKGVARKEIWDYPLEAIREALINALIHRDYLDNTKHTQIKIYDDKIIFWNAGKLISPLTIEKLKENHIAIQRNPLIASVFYYANLIEAWGSGTTKIINLCKSYGLPEPNFKEYREGLGLFEITFYKDIYNEENLRKMGLNERQIKAVLYVKEKGKITNKEYQELNKVSDRTATRDLVVLVNKNIFDQIGTTGKGTNYILRRHKDAKGVIKTP</sequence>
<dbReference type="InterPro" id="IPR038475">
    <property type="entry name" value="RecG_C_sf"/>
</dbReference>
<reference evidence="2" key="1">
    <citation type="submission" date="2017-02" db="EMBL/GenBank/DDBJ databases">
        <title>Delving into the versatile metabolic prowess of the omnipresent phylum Bacteroidetes.</title>
        <authorList>
            <person name="Nobu M.K."/>
            <person name="Mei R."/>
            <person name="Narihiro T."/>
            <person name="Kuroda K."/>
            <person name="Liu W.-T."/>
        </authorList>
    </citation>
    <scope>NUCLEOTIDE SEQUENCE</scope>
    <source>
        <strain evidence="2">ADurb.Bin131</strain>
    </source>
</reference>
<dbReference type="Gene3D" id="1.10.10.10">
    <property type="entry name" value="Winged helix-like DNA-binding domain superfamily/Winged helix DNA-binding domain"/>
    <property type="match status" value="1"/>
</dbReference>
<dbReference type="PANTHER" id="PTHR30595">
    <property type="entry name" value="GLPR-RELATED TRANSCRIPTIONAL REPRESSOR"/>
    <property type="match status" value="1"/>
</dbReference>
<dbReference type="PANTHER" id="PTHR30595:SF6">
    <property type="entry name" value="SCHLAFEN ALBA-2 DOMAIN-CONTAINING PROTEIN"/>
    <property type="match status" value="1"/>
</dbReference>
<protein>
    <submittedName>
        <fullName evidence="2">Divergent AAA domain protein</fullName>
    </submittedName>
</protein>
<comment type="caution">
    <text evidence="2">The sequence shown here is derived from an EMBL/GenBank/DDBJ whole genome shotgun (WGS) entry which is preliminary data.</text>
</comment>
<dbReference type="Gene3D" id="3.30.950.30">
    <property type="entry name" value="Schlafen, AAA domain"/>
    <property type="match status" value="1"/>
</dbReference>
<dbReference type="InterPro" id="IPR007421">
    <property type="entry name" value="Schlafen_AlbA_2_dom"/>
</dbReference>
<dbReference type="Pfam" id="PF04326">
    <property type="entry name" value="SLFN_AlbA_2"/>
    <property type="match status" value="1"/>
</dbReference>
<dbReference type="Proteomes" id="UP000485562">
    <property type="component" value="Unassembled WGS sequence"/>
</dbReference>
<accession>A0A1V6C969</accession>
<organism evidence="2">
    <name type="scientific">candidate division TA06 bacterium ADurb.Bin131</name>
    <dbReference type="NCBI Taxonomy" id="1852827"/>
    <lineage>
        <taxon>Bacteria</taxon>
        <taxon>Bacteria division TA06</taxon>
    </lineage>
</organism>
<feature type="domain" description="Schlafen AlbA-2" evidence="1">
    <location>
        <begin position="3"/>
        <end position="110"/>
    </location>
</feature>
<proteinExistence type="predicted"/>
<dbReference type="InterPro" id="IPR036388">
    <property type="entry name" value="WH-like_DNA-bd_sf"/>
</dbReference>
<dbReference type="InterPro" id="IPR038461">
    <property type="entry name" value="Schlafen_AlbA_2_dom_sf"/>
</dbReference>